<sequence>MPQVGGRGEQGQRLPRQPARGFLRLGTREFHLPRQGVHVGRQARVEQVLRIETQCLGAFLAFS</sequence>
<keyword evidence="2" id="KW-1185">Reference proteome</keyword>
<dbReference type="EMBL" id="CP142523">
    <property type="protein sequence ID" value="WWO47866.1"/>
    <property type="molecule type" value="Genomic_DNA"/>
</dbReference>
<name>A0ABZ2GQX6_9BURK</name>
<evidence type="ECO:0000313" key="2">
    <source>
        <dbReference type="Proteomes" id="UP001373909"/>
    </source>
</evidence>
<organism evidence="1 2">
    <name type="scientific">Janthinobacterium aestuarii</name>
    <dbReference type="NCBI Taxonomy" id="2985511"/>
    <lineage>
        <taxon>Bacteria</taxon>
        <taxon>Pseudomonadati</taxon>
        <taxon>Pseudomonadota</taxon>
        <taxon>Betaproteobacteria</taxon>
        <taxon>Burkholderiales</taxon>
        <taxon>Oxalobacteraceae</taxon>
        <taxon>Janthinobacterium</taxon>
    </lineage>
</organism>
<protein>
    <submittedName>
        <fullName evidence="1">Uncharacterized protein</fullName>
    </submittedName>
</protein>
<accession>A0ABZ2GQX6</accession>
<proteinExistence type="predicted"/>
<evidence type="ECO:0000313" key="1">
    <source>
        <dbReference type="EMBL" id="WWO47866.1"/>
    </source>
</evidence>
<gene>
    <name evidence="1" type="ORF">OPV09_07120</name>
</gene>
<reference evidence="1 2" key="1">
    <citation type="submission" date="2024-01" db="EMBL/GenBank/DDBJ databases">
        <title>Draft genome sequences of nine bacterial species from freshwater ponds near Washington, DC.</title>
        <authorList>
            <person name="Pavloudi C."/>
            <person name="Oliver L."/>
            <person name="Slattery K."/>
            <person name="Lissner G."/>
            <person name="Saw J.H."/>
        </authorList>
    </citation>
    <scope>NUCLEOTIDE SEQUENCE [LARGE SCALE GENOMIC DNA]</scope>
    <source>
        <strain evidence="2">TB1-E2</strain>
    </source>
</reference>
<dbReference type="Proteomes" id="UP001373909">
    <property type="component" value="Chromosome"/>
</dbReference>